<sequence>MEQNAHKGMLKPRNITGRIAMAETTAPFDTALTRLRGCRHPIIPARMGGPACSEFAAAVSNAALVKRASG</sequence>
<dbReference type="SUPFAM" id="SSF51412">
    <property type="entry name" value="Inosine monophosphate dehydrogenase (IMPDH)"/>
    <property type="match status" value="1"/>
</dbReference>
<dbReference type="Proteomes" id="UP000054770">
    <property type="component" value="Unassembled WGS sequence"/>
</dbReference>
<gene>
    <name evidence="1" type="ORF">AWB68_04046</name>
</gene>
<evidence type="ECO:0000313" key="1">
    <source>
        <dbReference type="EMBL" id="SAL70430.1"/>
    </source>
</evidence>
<keyword evidence="2" id="KW-1185">Reference proteome</keyword>
<organism evidence="1 2">
    <name type="scientific">Caballeronia choica</name>
    <dbReference type="NCBI Taxonomy" id="326476"/>
    <lineage>
        <taxon>Bacteria</taxon>
        <taxon>Pseudomonadati</taxon>
        <taxon>Pseudomonadota</taxon>
        <taxon>Betaproteobacteria</taxon>
        <taxon>Burkholderiales</taxon>
        <taxon>Burkholderiaceae</taxon>
        <taxon>Caballeronia</taxon>
    </lineage>
</organism>
<dbReference type="Gene3D" id="3.20.20.70">
    <property type="entry name" value="Aldolase class I"/>
    <property type="match status" value="1"/>
</dbReference>
<reference evidence="1" key="1">
    <citation type="submission" date="2016-01" db="EMBL/GenBank/DDBJ databases">
        <authorList>
            <person name="Peeters C."/>
        </authorList>
    </citation>
    <scope>NUCLEOTIDE SEQUENCE [LARGE SCALE GENOMIC DNA]</scope>
    <source>
        <strain evidence="1">LMG 22940</strain>
    </source>
</reference>
<proteinExistence type="predicted"/>
<dbReference type="AlphaFoldDB" id="A0A158JQ08"/>
<protein>
    <submittedName>
        <fullName evidence="1">Uncharacterized protein</fullName>
    </submittedName>
</protein>
<name>A0A158JQ08_9BURK</name>
<dbReference type="EMBL" id="FCON02000045">
    <property type="protein sequence ID" value="SAL70430.1"/>
    <property type="molecule type" value="Genomic_DNA"/>
</dbReference>
<evidence type="ECO:0000313" key="2">
    <source>
        <dbReference type="Proteomes" id="UP000054770"/>
    </source>
</evidence>
<dbReference type="InterPro" id="IPR013785">
    <property type="entry name" value="Aldolase_TIM"/>
</dbReference>
<accession>A0A158JQ08</accession>
<comment type="caution">
    <text evidence="1">The sequence shown here is derived from an EMBL/GenBank/DDBJ whole genome shotgun (WGS) entry which is preliminary data.</text>
</comment>